<dbReference type="SUPFAM" id="SSF54060">
    <property type="entry name" value="His-Me finger endonucleases"/>
    <property type="match status" value="1"/>
</dbReference>
<feature type="signal peptide" evidence="1">
    <location>
        <begin position="1"/>
        <end position="19"/>
    </location>
</feature>
<dbReference type="SMART" id="SM00892">
    <property type="entry name" value="Endonuclease_NS"/>
    <property type="match status" value="1"/>
</dbReference>
<dbReference type="Pfam" id="PF01223">
    <property type="entry name" value="Endonuclease_NS"/>
    <property type="match status" value="1"/>
</dbReference>
<dbReference type="AlphaFoldDB" id="A0A8D2Q5T3"/>
<dbReference type="InterPro" id="IPR020821">
    <property type="entry name" value="ENPP1-3/EXOG-like_nuc-like"/>
</dbReference>
<name>A0A8D2Q5T3_VARKO</name>
<accession>A0A8D2Q5T3</accession>
<organism evidence="4 5">
    <name type="scientific">Varanus komodoensis</name>
    <name type="common">Komodo dragon</name>
    <dbReference type="NCBI Taxonomy" id="61221"/>
    <lineage>
        <taxon>Eukaryota</taxon>
        <taxon>Metazoa</taxon>
        <taxon>Chordata</taxon>
        <taxon>Craniata</taxon>
        <taxon>Vertebrata</taxon>
        <taxon>Euteleostomi</taxon>
        <taxon>Lepidosauria</taxon>
        <taxon>Squamata</taxon>
        <taxon>Bifurcata</taxon>
        <taxon>Unidentata</taxon>
        <taxon>Episquamata</taxon>
        <taxon>Toxicofera</taxon>
        <taxon>Anguimorpha</taxon>
        <taxon>Paleoanguimorpha</taxon>
        <taxon>Varanoidea</taxon>
        <taxon>Varanidae</taxon>
        <taxon>Varanus</taxon>
    </lineage>
</organism>
<keyword evidence="1" id="KW-0732">Signal</keyword>
<dbReference type="Ensembl" id="ENSVKKT00000022244.1">
    <property type="protein sequence ID" value="ENSVKKP00000021700.1"/>
    <property type="gene ID" value="ENSVKKG00000014489.1"/>
</dbReference>
<evidence type="ECO:0000313" key="5">
    <source>
        <dbReference type="Proteomes" id="UP000694545"/>
    </source>
</evidence>
<protein>
    <recommendedName>
        <fullName evidence="6">Endonuclease domain-containing 1 protein-like</fullName>
    </recommendedName>
</protein>
<reference evidence="4" key="1">
    <citation type="submission" date="2025-08" db="UniProtKB">
        <authorList>
            <consortium name="Ensembl"/>
        </authorList>
    </citation>
    <scope>IDENTIFICATION</scope>
</reference>
<dbReference type="GO" id="GO:0003676">
    <property type="term" value="F:nucleic acid binding"/>
    <property type="evidence" value="ECO:0007669"/>
    <property type="project" value="InterPro"/>
</dbReference>
<dbReference type="InterPro" id="IPR001604">
    <property type="entry name" value="Endo_G_ENPP1-like_dom"/>
</dbReference>
<dbReference type="SMART" id="SM00477">
    <property type="entry name" value="NUC"/>
    <property type="match status" value="1"/>
</dbReference>
<dbReference type="PANTHER" id="PTHR21472:SF30">
    <property type="entry name" value="ENDONUCLEASE DOMAIN-CONTAINING 1 PROTEIN-RELATED"/>
    <property type="match status" value="1"/>
</dbReference>
<feature type="chain" id="PRO_5034959103" description="Endonuclease domain-containing 1 protein-like" evidence="1">
    <location>
        <begin position="20"/>
        <end position="530"/>
    </location>
</feature>
<feature type="domain" description="DNA/RNA non-specific endonuclease/pyrophosphatase/phosphodiesterase" evidence="3">
    <location>
        <begin position="54"/>
        <end position="262"/>
    </location>
</feature>
<evidence type="ECO:0000256" key="1">
    <source>
        <dbReference type="SAM" id="SignalP"/>
    </source>
</evidence>
<dbReference type="PANTHER" id="PTHR21472">
    <property type="entry name" value="ENDONUCLEASE DOMAIN-CONTAINING 1 PROTEIN ENDOD1"/>
    <property type="match status" value="1"/>
</dbReference>
<evidence type="ECO:0000259" key="3">
    <source>
        <dbReference type="SMART" id="SM00892"/>
    </source>
</evidence>
<sequence>MGPLLLLGVSVLLAWPALAEVGTFNNCKRSFYKNTAPHWFAGNSMRNICQRYNNVYHYATLYDTGLRIAYWSAYTLFTGTCPSQPRRRNQWFIEPQLTVPTASPNMLTEAASNLSRDQLKQNQAISIDYESTTFDRGHLNPNLFQCDASRNATFTLTNAVPMDPCFNRVRWSRLEVALKDQLTISCPGTPYLVTGTVPDPAERIPDPRVSVPSHIWTAVCCDNANQNLKFSFAFLAENREESLMRILKVSELEGFLEGLYNKPVQIFADDCNADNQKGRDVLNVIYHALFKGFRDLIENNYLLMLSESQRNTLDQNTQVATTSMDVNQTSLRLTNVDFSFGFKNLHDWDRFATNFPPKENLACVLSSVRGISRVRRATEPFLPKVCTLEDQKGEVGSPVSAKGWGCVWQNCDYHSGTKYMWCSTSYSSDWDYCCGGKCAYDRTAEKYQCWAGDRTVTCSPQYSAVAINGEPCRADHPCGLYDESYYWCYTDYKDNWEYCCSPLHRCDQRGYSYTWCYVDNSGSKWEYCVP</sequence>
<evidence type="ECO:0000259" key="2">
    <source>
        <dbReference type="SMART" id="SM00477"/>
    </source>
</evidence>
<dbReference type="GO" id="GO:0016787">
    <property type="term" value="F:hydrolase activity"/>
    <property type="evidence" value="ECO:0007669"/>
    <property type="project" value="InterPro"/>
</dbReference>
<evidence type="ECO:0000313" key="4">
    <source>
        <dbReference type="Ensembl" id="ENSVKKP00000021700.1"/>
    </source>
</evidence>
<evidence type="ECO:0008006" key="6">
    <source>
        <dbReference type="Google" id="ProtNLM"/>
    </source>
</evidence>
<dbReference type="Proteomes" id="UP000694545">
    <property type="component" value="Unplaced"/>
</dbReference>
<reference evidence="4" key="2">
    <citation type="submission" date="2025-09" db="UniProtKB">
        <authorList>
            <consortium name="Ensembl"/>
        </authorList>
    </citation>
    <scope>IDENTIFICATION</scope>
</reference>
<dbReference type="GO" id="GO:0046872">
    <property type="term" value="F:metal ion binding"/>
    <property type="evidence" value="ECO:0007669"/>
    <property type="project" value="InterPro"/>
</dbReference>
<dbReference type="InterPro" id="IPR044929">
    <property type="entry name" value="DNA/RNA_non-sp_Endonuclease_sf"/>
</dbReference>
<dbReference type="Gene3D" id="3.40.570.10">
    <property type="entry name" value="Extracellular Endonuclease, subunit A"/>
    <property type="match status" value="1"/>
</dbReference>
<feature type="domain" description="ENPP1-3/EXOG-like endonuclease/phosphodiesterase" evidence="2">
    <location>
        <begin position="55"/>
        <end position="262"/>
    </location>
</feature>
<dbReference type="InterPro" id="IPR044925">
    <property type="entry name" value="His-Me_finger_sf"/>
</dbReference>
<dbReference type="InterPro" id="IPR039015">
    <property type="entry name" value="ENDOD1"/>
</dbReference>
<dbReference type="OMA" id="MILWASI"/>
<keyword evidence="5" id="KW-1185">Reference proteome</keyword>
<proteinExistence type="predicted"/>